<evidence type="ECO:0000313" key="1">
    <source>
        <dbReference type="EMBL" id="AFC23491.1"/>
    </source>
</evidence>
<organism evidence="1 2">
    <name type="scientific">Saprospira grandis (strain Lewin)</name>
    <dbReference type="NCBI Taxonomy" id="984262"/>
    <lineage>
        <taxon>Bacteria</taxon>
        <taxon>Pseudomonadati</taxon>
        <taxon>Bacteroidota</taxon>
        <taxon>Saprospiria</taxon>
        <taxon>Saprospirales</taxon>
        <taxon>Saprospiraceae</taxon>
        <taxon>Saprospira</taxon>
    </lineage>
</organism>
<dbReference type="EMBL" id="CP002831">
    <property type="protein sequence ID" value="AFC23491.1"/>
    <property type="molecule type" value="Genomic_DNA"/>
</dbReference>
<evidence type="ECO:0000313" key="2">
    <source>
        <dbReference type="Proteomes" id="UP000007519"/>
    </source>
</evidence>
<proteinExistence type="predicted"/>
<keyword evidence="2" id="KW-1185">Reference proteome</keyword>
<dbReference type="KEGG" id="sgn:SGRA_0752"/>
<dbReference type="AlphaFoldDB" id="H6L1F0"/>
<gene>
    <name evidence="1" type="ordered locus">SGRA_0752</name>
</gene>
<protein>
    <submittedName>
        <fullName evidence="1">Uncharacterized protein</fullName>
    </submittedName>
</protein>
<dbReference type="HOGENOM" id="CLU_3375917_0_0_10"/>
<dbReference type="Proteomes" id="UP000007519">
    <property type="component" value="Chromosome"/>
</dbReference>
<sequence length="33" mass="3642">MYKALLSHFSREVAYPKALFRGLSEKASLGACP</sequence>
<reference evidence="1 2" key="1">
    <citation type="journal article" date="2012" name="Stand. Genomic Sci.">
        <title>Complete genome sequencing and analysis of Saprospira grandis str. Lewin, a predatory marine bacterium.</title>
        <authorList>
            <person name="Saw J.H."/>
            <person name="Yuryev A."/>
            <person name="Kanbe M."/>
            <person name="Hou S."/>
            <person name="Young A.G."/>
            <person name="Aizawa S."/>
            <person name="Alam M."/>
        </authorList>
    </citation>
    <scope>NUCLEOTIDE SEQUENCE [LARGE SCALE GENOMIC DNA]</scope>
    <source>
        <strain evidence="1 2">Lewin</strain>
    </source>
</reference>
<name>H6L1F0_SAPGL</name>
<accession>H6L1F0</accession>